<keyword evidence="7" id="KW-0175">Coiled coil</keyword>
<dbReference type="GO" id="GO:0061025">
    <property type="term" value="P:membrane fusion"/>
    <property type="evidence" value="ECO:0007669"/>
    <property type="project" value="UniProtKB-ARBA"/>
</dbReference>
<dbReference type="PANTHER" id="PTHR12791">
    <property type="entry name" value="GOLGI SNARE BET1-RELATED"/>
    <property type="match status" value="1"/>
</dbReference>
<comment type="subcellular location">
    <subcellularLocation>
        <location evidence="2">Endomembrane system</location>
    </subcellularLocation>
    <subcellularLocation>
        <location evidence="1">Membrane</location>
        <topology evidence="1">Single-pass membrane protein</topology>
    </subcellularLocation>
</comment>
<dbReference type="STRING" id="27342.A0A0H2S975"/>
<dbReference type="InterPro" id="IPR000727">
    <property type="entry name" value="T_SNARE_dom"/>
</dbReference>
<evidence type="ECO:0000313" key="13">
    <source>
        <dbReference type="Proteomes" id="UP000053477"/>
    </source>
</evidence>
<dbReference type="SMART" id="SM00397">
    <property type="entry name" value="t_SNARE"/>
    <property type="match status" value="1"/>
</dbReference>
<dbReference type="FunFam" id="1.20.5.110:FF:000060">
    <property type="entry name" value="SNARE complex subunit (Syn8)"/>
    <property type="match status" value="1"/>
</dbReference>
<dbReference type="OrthoDB" id="244190at2759"/>
<dbReference type="SUPFAM" id="SSF58038">
    <property type="entry name" value="SNARE fusion complex"/>
    <property type="match status" value="1"/>
</dbReference>
<evidence type="ECO:0000313" key="12">
    <source>
        <dbReference type="EMBL" id="KLO18253.1"/>
    </source>
</evidence>
<dbReference type="EMBL" id="KQ085896">
    <property type="protein sequence ID" value="KLO18253.1"/>
    <property type="molecule type" value="Genomic_DNA"/>
</dbReference>
<evidence type="ECO:0000259" key="11">
    <source>
        <dbReference type="PROSITE" id="PS50192"/>
    </source>
</evidence>
<reference evidence="12 13" key="1">
    <citation type="submission" date="2015-04" db="EMBL/GenBank/DDBJ databases">
        <title>Complete genome sequence of Schizopora paradoxa KUC8140, a cosmopolitan wood degrader in East Asia.</title>
        <authorList>
            <consortium name="DOE Joint Genome Institute"/>
            <person name="Min B."/>
            <person name="Park H."/>
            <person name="Jang Y."/>
            <person name="Kim J.-J."/>
            <person name="Kim K.H."/>
            <person name="Pangilinan J."/>
            <person name="Lipzen A."/>
            <person name="Riley R."/>
            <person name="Grigoriev I.V."/>
            <person name="Spatafora J.W."/>
            <person name="Choi I.-G."/>
        </authorList>
    </citation>
    <scope>NUCLEOTIDE SEQUENCE [LARGE SCALE GENOMIC DNA]</scope>
    <source>
        <strain evidence="12 13">KUC8140</strain>
    </source>
</reference>
<dbReference type="PROSITE" id="PS50192">
    <property type="entry name" value="T_SNARE"/>
    <property type="match status" value="1"/>
</dbReference>
<name>A0A0H2S975_9AGAM</name>
<dbReference type="CDD" id="cd15859">
    <property type="entry name" value="SNARE_SYN8"/>
    <property type="match status" value="1"/>
</dbReference>
<keyword evidence="13" id="KW-1185">Reference proteome</keyword>
<evidence type="ECO:0000256" key="2">
    <source>
        <dbReference type="ARBA" id="ARBA00004308"/>
    </source>
</evidence>
<organism evidence="12 13">
    <name type="scientific">Schizopora paradoxa</name>
    <dbReference type="NCBI Taxonomy" id="27342"/>
    <lineage>
        <taxon>Eukaryota</taxon>
        <taxon>Fungi</taxon>
        <taxon>Dikarya</taxon>
        <taxon>Basidiomycota</taxon>
        <taxon>Agaricomycotina</taxon>
        <taxon>Agaricomycetes</taxon>
        <taxon>Hymenochaetales</taxon>
        <taxon>Schizoporaceae</taxon>
        <taxon>Schizopora</taxon>
    </lineage>
</organism>
<feature type="domain" description="T-SNARE coiled-coil homology" evidence="11">
    <location>
        <begin position="143"/>
        <end position="205"/>
    </location>
</feature>
<dbReference type="FunCoup" id="A0A0H2S975">
    <property type="interactions" value="16"/>
</dbReference>
<dbReference type="GO" id="GO:0005768">
    <property type="term" value="C:endosome"/>
    <property type="evidence" value="ECO:0007669"/>
    <property type="project" value="UniProtKB-ARBA"/>
</dbReference>
<evidence type="ECO:0000256" key="8">
    <source>
        <dbReference type="ARBA" id="ARBA00023136"/>
    </source>
</evidence>
<keyword evidence="4 10" id="KW-0812">Transmembrane</keyword>
<evidence type="ECO:0000256" key="7">
    <source>
        <dbReference type="ARBA" id="ARBA00023054"/>
    </source>
</evidence>
<keyword evidence="5" id="KW-0653">Protein transport</keyword>
<proteinExistence type="predicted"/>
<feature type="region of interest" description="Disordered" evidence="9">
    <location>
        <begin position="97"/>
        <end position="138"/>
    </location>
</feature>
<evidence type="ECO:0000256" key="1">
    <source>
        <dbReference type="ARBA" id="ARBA00004167"/>
    </source>
</evidence>
<keyword evidence="3" id="KW-0813">Transport</keyword>
<keyword evidence="6 10" id="KW-1133">Transmembrane helix</keyword>
<dbReference type="GO" id="GO:0006896">
    <property type="term" value="P:Golgi to vacuole transport"/>
    <property type="evidence" value="ECO:0007669"/>
    <property type="project" value="UniProtKB-ARBA"/>
</dbReference>
<accession>A0A0H2S975</accession>
<feature type="transmembrane region" description="Helical" evidence="10">
    <location>
        <begin position="213"/>
        <end position="232"/>
    </location>
</feature>
<gene>
    <name evidence="12" type="ORF">SCHPADRAFT_899863</name>
</gene>
<evidence type="ECO:0000256" key="3">
    <source>
        <dbReference type="ARBA" id="ARBA00022448"/>
    </source>
</evidence>
<protein>
    <recommendedName>
        <fullName evidence="11">t-SNARE coiled-coil homology domain-containing protein</fullName>
    </recommendedName>
</protein>
<evidence type="ECO:0000256" key="5">
    <source>
        <dbReference type="ARBA" id="ARBA00022927"/>
    </source>
</evidence>
<keyword evidence="8 10" id="KW-0472">Membrane</keyword>
<dbReference type="Gene3D" id="1.20.5.110">
    <property type="match status" value="1"/>
</dbReference>
<dbReference type="GO" id="GO:0016020">
    <property type="term" value="C:membrane"/>
    <property type="evidence" value="ECO:0007669"/>
    <property type="project" value="UniProtKB-SubCell"/>
</dbReference>
<evidence type="ECO:0000256" key="10">
    <source>
        <dbReference type="SAM" id="Phobius"/>
    </source>
</evidence>
<sequence>MSLAKLTSVSTQTLSLLLERQRSMSMGQSAPNVQTQQILRNLNNLRSGILEFERSPQQGGNRDSKEACRLLRSQFERMRGMLGDDGDAVELLSPPEEVKPSETLGSSSTPSPPAPKENPFIPYSDEAPPSPDRDPSEMLQEQQLLMNQQDAHLDNLALSVGRQRDISIQINDELSTHTGLLEALDEDLDNTGNRLTNARRRLDKFSRGVKGNWSSYTIAGLILILLILIIIFKT</sequence>
<evidence type="ECO:0000256" key="9">
    <source>
        <dbReference type="SAM" id="MobiDB-lite"/>
    </source>
</evidence>
<dbReference type="Proteomes" id="UP000053477">
    <property type="component" value="Unassembled WGS sequence"/>
</dbReference>
<evidence type="ECO:0000256" key="6">
    <source>
        <dbReference type="ARBA" id="ARBA00022989"/>
    </source>
</evidence>
<dbReference type="InParanoid" id="A0A0H2S975"/>
<dbReference type="AlphaFoldDB" id="A0A0H2S975"/>
<dbReference type="GO" id="GO:0015031">
    <property type="term" value="P:protein transport"/>
    <property type="evidence" value="ECO:0007669"/>
    <property type="project" value="UniProtKB-KW"/>
</dbReference>
<evidence type="ECO:0000256" key="4">
    <source>
        <dbReference type="ARBA" id="ARBA00022692"/>
    </source>
</evidence>